<proteinExistence type="predicted"/>
<dbReference type="EMBL" id="JAULSW010000009">
    <property type="protein sequence ID" value="KAK3370192.1"/>
    <property type="molecule type" value="Genomic_DNA"/>
</dbReference>
<sequence>MRRLGLMAVFVLFWSVVCLIFPSMAPLARRCVLCVGGPMVITVRPSLEHQTSHFGSCVPVESLDLIKCLAAVSLSNRWDKNGRRGTCPNIFGASWCLKRR</sequence>
<keyword evidence="3" id="KW-1185">Reference proteome</keyword>
<evidence type="ECO:0000313" key="3">
    <source>
        <dbReference type="Proteomes" id="UP001285441"/>
    </source>
</evidence>
<name>A0AAE0K5V9_9PEZI</name>
<reference evidence="2" key="2">
    <citation type="submission" date="2023-06" db="EMBL/GenBank/DDBJ databases">
        <authorList>
            <consortium name="Lawrence Berkeley National Laboratory"/>
            <person name="Haridas S."/>
            <person name="Hensen N."/>
            <person name="Bonometti L."/>
            <person name="Westerberg I."/>
            <person name="Brannstrom I.O."/>
            <person name="Guillou S."/>
            <person name="Cros-Aarteil S."/>
            <person name="Calhoun S."/>
            <person name="Kuo A."/>
            <person name="Mondo S."/>
            <person name="Pangilinan J."/>
            <person name="Riley R."/>
            <person name="LaButti K."/>
            <person name="Andreopoulos B."/>
            <person name="Lipzen A."/>
            <person name="Chen C."/>
            <person name="Yanf M."/>
            <person name="Daum C."/>
            <person name="Ng V."/>
            <person name="Clum A."/>
            <person name="Steindorff A."/>
            <person name="Ohm R."/>
            <person name="Martin F."/>
            <person name="Silar P."/>
            <person name="Natvig D."/>
            <person name="Lalanne C."/>
            <person name="Gautier V."/>
            <person name="Ament-velasquez S.L."/>
            <person name="Kruys A."/>
            <person name="Hutchinson M.I."/>
            <person name="Powell A.J."/>
            <person name="Barry K."/>
            <person name="Miller A.N."/>
            <person name="Grigoriev I.V."/>
            <person name="Debuchy R."/>
            <person name="Gladieux P."/>
            <person name="Thoren M.H."/>
            <person name="Johannesson H."/>
        </authorList>
    </citation>
    <scope>NUCLEOTIDE SEQUENCE</scope>
    <source>
        <strain evidence="2">CBS 232.78</strain>
    </source>
</reference>
<comment type="caution">
    <text evidence="2">The sequence shown here is derived from an EMBL/GenBank/DDBJ whole genome shotgun (WGS) entry which is preliminary data.</text>
</comment>
<gene>
    <name evidence="2" type="ORF">B0H63DRAFT_486414</name>
</gene>
<reference evidence="2" key="1">
    <citation type="journal article" date="2023" name="Mol. Phylogenet. Evol.">
        <title>Genome-scale phylogeny and comparative genomics of the fungal order Sordariales.</title>
        <authorList>
            <person name="Hensen N."/>
            <person name="Bonometti L."/>
            <person name="Westerberg I."/>
            <person name="Brannstrom I.O."/>
            <person name="Guillou S."/>
            <person name="Cros-Aarteil S."/>
            <person name="Calhoun S."/>
            <person name="Haridas S."/>
            <person name="Kuo A."/>
            <person name="Mondo S."/>
            <person name="Pangilinan J."/>
            <person name="Riley R."/>
            <person name="LaButti K."/>
            <person name="Andreopoulos B."/>
            <person name="Lipzen A."/>
            <person name="Chen C."/>
            <person name="Yan M."/>
            <person name="Daum C."/>
            <person name="Ng V."/>
            <person name="Clum A."/>
            <person name="Steindorff A."/>
            <person name="Ohm R.A."/>
            <person name="Martin F."/>
            <person name="Silar P."/>
            <person name="Natvig D.O."/>
            <person name="Lalanne C."/>
            <person name="Gautier V."/>
            <person name="Ament-Velasquez S.L."/>
            <person name="Kruys A."/>
            <person name="Hutchinson M.I."/>
            <person name="Powell A.J."/>
            <person name="Barry K."/>
            <person name="Miller A.N."/>
            <person name="Grigoriev I.V."/>
            <person name="Debuchy R."/>
            <person name="Gladieux P."/>
            <person name="Hiltunen Thoren M."/>
            <person name="Johannesson H."/>
        </authorList>
    </citation>
    <scope>NUCLEOTIDE SEQUENCE</scope>
    <source>
        <strain evidence="2">CBS 232.78</strain>
    </source>
</reference>
<organism evidence="2 3">
    <name type="scientific">Podospora didyma</name>
    <dbReference type="NCBI Taxonomy" id="330526"/>
    <lineage>
        <taxon>Eukaryota</taxon>
        <taxon>Fungi</taxon>
        <taxon>Dikarya</taxon>
        <taxon>Ascomycota</taxon>
        <taxon>Pezizomycotina</taxon>
        <taxon>Sordariomycetes</taxon>
        <taxon>Sordariomycetidae</taxon>
        <taxon>Sordariales</taxon>
        <taxon>Podosporaceae</taxon>
        <taxon>Podospora</taxon>
    </lineage>
</organism>
<evidence type="ECO:0000256" key="1">
    <source>
        <dbReference type="SAM" id="SignalP"/>
    </source>
</evidence>
<evidence type="ECO:0008006" key="4">
    <source>
        <dbReference type="Google" id="ProtNLM"/>
    </source>
</evidence>
<keyword evidence="1" id="KW-0732">Signal</keyword>
<feature type="signal peptide" evidence="1">
    <location>
        <begin position="1"/>
        <end position="19"/>
    </location>
</feature>
<feature type="chain" id="PRO_5042174336" description="Secreted protein" evidence="1">
    <location>
        <begin position="20"/>
        <end position="100"/>
    </location>
</feature>
<accession>A0AAE0K5V9</accession>
<evidence type="ECO:0000313" key="2">
    <source>
        <dbReference type="EMBL" id="KAK3370192.1"/>
    </source>
</evidence>
<dbReference type="AlphaFoldDB" id="A0AAE0K5V9"/>
<protein>
    <recommendedName>
        <fullName evidence="4">Secreted protein</fullName>
    </recommendedName>
</protein>
<dbReference type="Proteomes" id="UP001285441">
    <property type="component" value="Unassembled WGS sequence"/>
</dbReference>